<keyword evidence="2" id="KW-0732">Signal</keyword>
<sequence>MLLFIFMSLSGAGKGEGGYSPAGLLSIAWGMSKPTIRTGCLSALEDDFVSWVIGPEEDTVEPSKKRPVRPEFPTGQSTPIAFDDVEFSPASAFVGRDPKRRDVKDTPLVEEEGFASPESLLSPIARSPIVVEEDEFESPALTARQYDTRLDFNRVDTVDAATQTVDNALSDDGALQVTNTHDRLLAEIEAETISIASEEVLSRAVGVLFKKKRDALNFHDNEDDDEQDEDANNLSKVISVSLGASAEIISSLRQRRGSPIKILRIKETRQGPGDKQGRKLRRKVCLVDALITQLGLSPDETLSLLQSLRKRRGLRLLRESDCGLNTPQCAALMLYLPVTARGLERLQRFMKWALPAIEPSLFPFALRKSILGFELVSLEIGGSTRNERCLHVWIKQPAIAIQQLTQSALVSGKWEDSLMLSNHKDEIIVIQGSDRGGDITANLVRLANRSGGNSSQHCLPLAFYEFGKESYFNLKETIFNPHKPTRDFLQTLLNKEYHMIAVTTHNAAGAVVDAQCFMLRFVFPGSCRRPVLLIGYDDGTASINTTREERELPPTMPLLNAEEETLLQTQDHTQLMLQLIISSNDNQDIDEDDLEVVGYEGFVLRNCFGRVLCTEQFTEDIKAAESNTISFRCFQCRCFSLDDINSTLMGQGTASVMCPCTICVAPKKDFASYLTKPSNQQPDNREGDLANPELYEDFIEEAKGNADWVRGNLYGQAKTLKLKYHSVVHKPLLYTPPGLNTCSGMHVSSGLLTHCHTKMLEFLGELDRTTNWLQQMKTKVAEAKQFMDMTAKEAIERLRKEDAKLVRDMKTATSMNATRMVDQMQRERETLGAKLSAQTKARDAAKLFVEKGNDFLAGLSKKKKSGSSAVQHTASGKPSRLTDEFLSVWRIADLNSQTVMFSKMGSLRKEDAKLVRDMKTATSMNATRMVDQMQRERETLGAKLSAQTKARDAAKLFVEKGNDFLAGLLKKKKSGSSAVQHTASGKPSRLTDEFLSVWRIADLNSQTVMA</sequence>
<protein>
    <submittedName>
        <fullName evidence="3">Uncharacterized protein</fullName>
    </submittedName>
</protein>
<feature type="region of interest" description="Disordered" evidence="1">
    <location>
        <begin position="59"/>
        <end position="80"/>
    </location>
</feature>
<gene>
    <name evidence="3" type="ORF">SEMRO_703_G190160.1</name>
</gene>
<feature type="signal peptide" evidence="2">
    <location>
        <begin position="1"/>
        <end position="17"/>
    </location>
</feature>
<comment type="caution">
    <text evidence="3">The sequence shown here is derived from an EMBL/GenBank/DDBJ whole genome shotgun (WGS) entry which is preliminary data.</text>
</comment>
<feature type="chain" id="PRO_5040240330" evidence="2">
    <location>
        <begin position="18"/>
        <end position="1010"/>
    </location>
</feature>
<keyword evidence="4" id="KW-1185">Reference proteome</keyword>
<accession>A0A9N8HHG0</accession>
<organism evidence="3 4">
    <name type="scientific">Seminavis robusta</name>
    <dbReference type="NCBI Taxonomy" id="568900"/>
    <lineage>
        <taxon>Eukaryota</taxon>
        <taxon>Sar</taxon>
        <taxon>Stramenopiles</taxon>
        <taxon>Ochrophyta</taxon>
        <taxon>Bacillariophyta</taxon>
        <taxon>Bacillariophyceae</taxon>
        <taxon>Bacillariophycidae</taxon>
        <taxon>Naviculales</taxon>
        <taxon>Naviculaceae</taxon>
        <taxon>Seminavis</taxon>
    </lineage>
</organism>
<dbReference type="AlphaFoldDB" id="A0A9N8HHG0"/>
<evidence type="ECO:0000313" key="3">
    <source>
        <dbReference type="EMBL" id="CAB9515273.1"/>
    </source>
</evidence>
<evidence type="ECO:0000256" key="1">
    <source>
        <dbReference type="SAM" id="MobiDB-lite"/>
    </source>
</evidence>
<evidence type="ECO:0000256" key="2">
    <source>
        <dbReference type="SAM" id="SignalP"/>
    </source>
</evidence>
<evidence type="ECO:0000313" key="4">
    <source>
        <dbReference type="Proteomes" id="UP001153069"/>
    </source>
</evidence>
<name>A0A9N8HHG0_9STRA</name>
<proteinExistence type="predicted"/>
<dbReference type="Proteomes" id="UP001153069">
    <property type="component" value="Unassembled WGS sequence"/>
</dbReference>
<reference evidence="3" key="1">
    <citation type="submission" date="2020-06" db="EMBL/GenBank/DDBJ databases">
        <authorList>
            <consortium name="Plant Systems Biology data submission"/>
        </authorList>
    </citation>
    <scope>NUCLEOTIDE SEQUENCE</scope>
    <source>
        <strain evidence="3">D6</strain>
    </source>
</reference>
<dbReference type="EMBL" id="CAICTM010000702">
    <property type="protein sequence ID" value="CAB9515273.1"/>
    <property type="molecule type" value="Genomic_DNA"/>
</dbReference>